<proteinExistence type="predicted"/>
<organism evidence="2 3">
    <name type="scientific">Ladona fulva</name>
    <name type="common">Scarce chaser dragonfly</name>
    <name type="synonym">Libellula fulva</name>
    <dbReference type="NCBI Taxonomy" id="123851"/>
    <lineage>
        <taxon>Eukaryota</taxon>
        <taxon>Metazoa</taxon>
        <taxon>Ecdysozoa</taxon>
        <taxon>Arthropoda</taxon>
        <taxon>Hexapoda</taxon>
        <taxon>Insecta</taxon>
        <taxon>Pterygota</taxon>
        <taxon>Palaeoptera</taxon>
        <taxon>Odonata</taxon>
        <taxon>Epiprocta</taxon>
        <taxon>Anisoptera</taxon>
        <taxon>Libelluloidea</taxon>
        <taxon>Libellulidae</taxon>
        <taxon>Ladona</taxon>
    </lineage>
</organism>
<dbReference type="Proteomes" id="UP000792457">
    <property type="component" value="Unassembled WGS sequence"/>
</dbReference>
<feature type="region of interest" description="Disordered" evidence="1">
    <location>
        <begin position="113"/>
        <end position="190"/>
    </location>
</feature>
<dbReference type="OrthoDB" id="1928974at2759"/>
<dbReference type="EMBL" id="KZ308393">
    <property type="protein sequence ID" value="KAG8228891.1"/>
    <property type="molecule type" value="Genomic_DNA"/>
</dbReference>
<sequence length="190" mass="21104">MVIIMDALVNYGSDDESSDKCQENKGSRNEEMKTSGRSVSDAVEDVNYDNVQMDMSEVGMQELGYVLTPVVRSVKSLLIKTSTGGDVKREGKWKARMPREWYEREMVEAAGTRGERKAGEAQGIKKSRKRKIGLGGGVGVKTDQKNPKIQRKRKGGGGRALERKEELLMQRQRKATGRIADQGVEKGPDI</sequence>
<evidence type="ECO:0000256" key="1">
    <source>
        <dbReference type="SAM" id="MobiDB-lite"/>
    </source>
</evidence>
<protein>
    <submittedName>
        <fullName evidence="2">Uncharacterized protein</fullName>
    </submittedName>
</protein>
<feature type="compositionally biased region" description="Basic and acidic residues" evidence="1">
    <location>
        <begin position="18"/>
        <end position="34"/>
    </location>
</feature>
<comment type="caution">
    <text evidence="2">The sequence shown here is derived from an EMBL/GenBank/DDBJ whole genome shotgun (WGS) entry which is preliminary data.</text>
</comment>
<accession>A0A8K0P0F9</accession>
<reference evidence="2" key="2">
    <citation type="submission" date="2017-10" db="EMBL/GenBank/DDBJ databases">
        <title>Ladona fulva Genome sequencing and assembly.</title>
        <authorList>
            <person name="Murali S."/>
            <person name="Richards S."/>
            <person name="Bandaranaike D."/>
            <person name="Bellair M."/>
            <person name="Blankenburg K."/>
            <person name="Chao H."/>
            <person name="Dinh H."/>
            <person name="Doddapaneni H."/>
            <person name="Dugan-Rocha S."/>
            <person name="Elkadiri S."/>
            <person name="Gnanaolivu R."/>
            <person name="Hernandez B."/>
            <person name="Skinner E."/>
            <person name="Javaid M."/>
            <person name="Lee S."/>
            <person name="Li M."/>
            <person name="Ming W."/>
            <person name="Munidasa M."/>
            <person name="Muniz J."/>
            <person name="Nguyen L."/>
            <person name="Hughes D."/>
            <person name="Osuji N."/>
            <person name="Pu L.-L."/>
            <person name="Puazo M."/>
            <person name="Qu C."/>
            <person name="Quiroz J."/>
            <person name="Raj R."/>
            <person name="Weissenberger G."/>
            <person name="Xin Y."/>
            <person name="Zou X."/>
            <person name="Han Y."/>
            <person name="Worley K."/>
            <person name="Muzny D."/>
            <person name="Gibbs R."/>
        </authorList>
    </citation>
    <scope>NUCLEOTIDE SEQUENCE</scope>
    <source>
        <strain evidence="2">Sampled in the wild</strain>
    </source>
</reference>
<dbReference type="AlphaFoldDB" id="A0A8K0P0F9"/>
<evidence type="ECO:0000313" key="3">
    <source>
        <dbReference type="Proteomes" id="UP000792457"/>
    </source>
</evidence>
<gene>
    <name evidence="2" type="ORF">J437_LFUL007628</name>
</gene>
<keyword evidence="3" id="KW-1185">Reference proteome</keyword>
<feature type="non-terminal residue" evidence="2">
    <location>
        <position position="1"/>
    </location>
</feature>
<feature type="region of interest" description="Disordered" evidence="1">
    <location>
        <begin position="13"/>
        <end position="43"/>
    </location>
</feature>
<evidence type="ECO:0000313" key="2">
    <source>
        <dbReference type="EMBL" id="KAG8228891.1"/>
    </source>
</evidence>
<reference evidence="2" key="1">
    <citation type="submission" date="2013-04" db="EMBL/GenBank/DDBJ databases">
        <authorList>
            <person name="Qu J."/>
            <person name="Murali S.C."/>
            <person name="Bandaranaike D."/>
            <person name="Bellair M."/>
            <person name="Blankenburg K."/>
            <person name="Chao H."/>
            <person name="Dinh H."/>
            <person name="Doddapaneni H."/>
            <person name="Downs B."/>
            <person name="Dugan-Rocha S."/>
            <person name="Elkadiri S."/>
            <person name="Gnanaolivu R.D."/>
            <person name="Hernandez B."/>
            <person name="Javaid M."/>
            <person name="Jayaseelan J.C."/>
            <person name="Lee S."/>
            <person name="Li M."/>
            <person name="Ming W."/>
            <person name="Munidasa M."/>
            <person name="Muniz J."/>
            <person name="Nguyen L."/>
            <person name="Ongeri F."/>
            <person name="Osuji N."/>
            <person name="Pu L.-L."/>
            <person name="Puazo M."/>
            <person name="Qu C."/>
            <person name="Quiroz J."/>
            <person name="Raj R."/>
            <person name="Weissenberger G."/>
            <person name="Xin Y."/>
            <person name="Zou X."/>
            <person name="Han Y."/>
            <person name="Richards S."/>
            <person name="Worley K."/>
            <person name="Muzny D."/>
            <person name="Gibbs R."/>
        </authorList>
    </citation>
    <scope>NUCLEOTIDE SEQUENCE</scope>
    <source>
        <strain evidence="2">Sampled in the wild</strain>
    </source>
</reference>
<name>A0A8K0P0F9_LADFU</name>